<keyword evidence="3" id="KW-0238">DNA-binding</keyword>
<keyword evidence="4" id="KW-0804">Transcription</keyword>
<gene>
    <name evidence="6" type="ORF">SAMN05444168_2435</name>
</gene>
<dbReference type="Pfam" id="PF00126">
    <property type="entry name" value="HTH_1"/>
    <property type="match status" value="1"/>
</dbReference>
<protein>
    <submittedName>
        <fullName evidence="6">Transcriptional regulator, LysR family</fullName>
    </submittedName>
</protein>
<dbReference type="InterPro" id="IPR058163">
    <property type="entry name" value="LysR-type_TF_proteobact-type"/>
</dbReference>
<dbReference type="OrthoDB" id="8705920at2"/>
<evidence type="ECO:0000259" key="5">
    <source>
        <dbReference type="PROSITE" id="PS50931"/>
    </source>
</evidence>
<dbReference type="Gene3D" id="3.40.190.290">
    <property type="match status" value="1"/>
</dbReference>
<dbReference type="AlphaFoldDB" id="A0A1N6GIL6"/>
<dbReference type="InterPro" id="IPR036390">
    <property type="entry name" value="WH_DNA-bd_sf"/>
</dbReference>
<dbReference type="Pfam" id="PF03466">
    <property type="entry name" value="LysR_substrate"/>
    <property type="match status" value="1"/>
</dbReference>
<dbReference type="Proteomes" id="UP000184693">
    <property type="component" value="Unassembled WGS sequence"/>
</dbReference>
<name>A0A1N6GIL6_9BURK</name>
<reference evidence="6 7" key="1">
    <citation type="submission" date="2016-11" db="EMBL/GenBank/DDBJ databases">
        <authorList>
            <person name="Jaros S."/>
            <person name="Januszkiewicz K."/>
            <person name="Wedrychowicz H."/>
        </authorList>
    </citation>
    <scope>NUCLEOTIDE SEQUENCE [LARGE SCALE GENOMIC DNA]</scope>
    <source>
        <strain evidence="6 7">GAS86</strain>
    </source>
</reference>
<organism evidence="6 7">
    <name type="scientific">Paraburkholderia phenazinium</name>
    <dbReference type="NCBI Taxonomy" id="60549"/>
    <lineage>
        <taxon>Bacteria</taxon>
        <taxon>Pseudomonadati</taxon>
        <taxon>Pseudomonadota</taxon>
        <taxon>Betaproteobacteria</taxon>
        <taxon>Burkholderiales</taxon>
        <taxon>Burkholderiaceae</taxon>
        <taxon>Paraburkholderia</taxon>
    </lineage>
</organism>
<dbReference type="PANTHER" id="PTHR30537">
    <property type="entry name" value="HTH-TYPE TRANSCRIPTIONAL REGULATOR"/>
    <property type="match status" value="1"/>
</dbReference>
<sequence length="307" mass="33502">MDKLVALNTLLEVAEAGGFSKAAQRLGVATSSVTRLMDALEASLGTALLTRTTRRVSLTDAGTAYVEQISKVLDDLAVADDSIFDSGASPVGVLRISVPTAYSRLQLAPHLASFLATYPRMVLDVVVGDYYVDLAAERIDVAVRIGLPSRDEHLVIRKLADNARFVVASPAYFARCGLPSEPQELAAHECLRFGYGGTYRPARQIWTFLRGETEVRVEVEGRMIANNPDILLEAVLAGRGIALLPEWLVAAEIRAGRLVRLFADAEINPHAGRSAVYAAYLPNRRHSSKVRTFVQFLQERVQGVREA</sequence>
<comment type="similarity">
    <text evidence="1">Belongs to the LysR transcriptional regulatory family.</text>
</comment>
<dbReference type="Gene3D" id="1.10.10.10">
    <property type="entry name" value="Winged helix-like DNA-binding domain superfamily/Winged helix DNA-binding domain"/>
    <property type="match status" value="1"/>
</dbReference>
<dbReference type="InterPro" id="IPR036388">
    <property type="entry name" value="WH-like_DNA-bd_sf"/>
</dbReference>
<evidence type="ECO:0000313" key="7">
    <source>
        <dbReference type="Proteomes" id="UP000184693"/>
    </source>
</evidence>
<keyword evidence="2" id="KW-0805">Transcription regulation</keyword>
<dbReference type="SUPFAM" id="SSF53850">
    <property type="entry name" value="Periplasmic binding protein-like II"/>
    <property type="match status" value="1"/>
</dbReference>
<dbReference type="InterPro" id="IPR005119">
    <property type="entry name" value="LysR_subst-bd"/>
</dbReference>
<feature type="domain" description="HTH lysR-type" evidence="5">
    <location>
        <begin position="1"/>
        <end position="59"/>
    </location>
</feature>
<evidence type="ECO:0000256" key="4">
    <source>
        <dbReference type="ARBA" id="ARBA00023163"/>
    </source>
</evidence>
<dbReference type="InterPro" id="IPR000847">
    <property type="entry name" value="LysR_HTH_N"/>
</dbReference>
<dbReference type="GO" id="GO:0003677">
    <property type="term" value="F:DNA binding"/>
    <property type="evidence" value="ECO:0007669"/>
    <property type="project" value="UniProtKB-KW"/>
</dbReference>
<evidence type="ECO:0000256" key="3">
    <source>
        <dbReference type="ARBA" id="ARBA00023125"/>
    </source>
</evidence>
<evidence type="ECO:0000256" key="2">
    <source>
        <dbReference type="ARBA" id="ARBA00023015"/>
    </source>
</evidence>
<evidence type="ECO:0000256" key="1">
    <source>
        <dbReference type="ARBA" id="ARBA00009437"/>
    </source>
</evidence>
<proteinExistence type="inferred from homology"/>
<dbReference type="SUPFAM" id="SSF46785">
    <property type="entry name" value="Winged helix' DNA-binding domain"/>
    <property type="match status" value="1"/>
</dbReference>
<dbReference type="RefSeq" id="WP_074264468.1">
    <property type="nucleotide sequence ID" value="NZ_FSRM01000001.1"/>
</dbReference>
<dbReference type="PROSITE" id="PS50931">
    <property type="entry name" value="HTH_LYSR"/>
    <property type="match status" value="1"/>
</dbReference>
<dbReference type="EMBL" id="FSRM01000001">
    <property type="protein sequence ID" value="SIO07388.1"/>
    <property type="molecule type" value="Genomic_DNA"/>
</dbReference>
<accession>A0A1N6GIL6</accession>
<evidence type="ECO:0000313" key="6">
    <source>
        <dbReference type="EMBL" id="SIO07388.1"/>
    </source>
</evidence>
<dbReference type="CDD" id="cd08422">
    <property type="entry name" value="PBP2_CrgA_like"/>
    <property type="match status" value="1"/>
</dbReference>
<dbReference type="PANTHER" id="PTHR30537:SF5">
    <property type="entry name" value="HTH-TYPE TRANSCRIPTIONAL ACTIVATOR TTDR-RELATED"/>
    <property type="match status" value="1"/>
</dbReference>
<dbReference type="GO" id="GO:0003700">
    <property type="term" value="F:DNA-binding transcription factor activity"/>
    <property type="evidence" value="ECO:0007669"/>
    <property type="project" value="InterPro"/>
</dbReference>
<dbReference type="FunFam" id="1.10.10.10:FF:000001">
    <property type="entry name" value="LysR family transcriptional regulator"/>
    <property type="match status" value="1"/>
</dbReference>